<dbReference type="SUPFAM" id="SSF53335">
    <property type="entry name" value="S-adenosyl-L-methionine-dependent methyltransferases"/>
    <property type="match status" value="1"/>
</dbReference>
<evidence type="ECO:0000256" key="2">
    <source>
        <dbReference type="ARBA" id="ARBA00022552"/>
    </source>
</evidence>
<keyword evidence="6 7" id="KW-0694">RNA-binding</keyword>
<dbReference type="PROSITE" id="PS51689">
    <property type="entry name" value="SAM_RNA_A_N6_MT"/>
    <property type="match status" value="1"/>
</dbReference>
<evidence type="ECO:0000256" key="5">
    <source>
        <dbReference type="ARBA" id="ARBA00022691"/>
    </source>
</evidence>
<evidence type="ECO:0000256" key="6">
    <source>
        <dbReference type="ARBA" id="ARBA00022884"/>
    </source>
</evidence>
<proteinExistence type="inferred from homology"/>
<gene>
    <name evidence="7" type="primary">rsmA</name>
    <name evidence="7" type="synonym">ksgA</name>
    <name evidence="10" type="ORF">A3B37_01390</name>
</gene>
<dbReference type="GO" id="GO:0003723">
    <property type="term" value="F:RNA binding"/>
    <property type="evidence" value="ECO:0007669"/>
    <property type="project" value="UniProtKB-UniRule"/>
</dbReference>
<evidence type="ECO:0000256" key="4">
    <source>
        <dbReference type="ARBA" id="ARBA00022679"/>
    </source>
</evidence>
<feature type="binding site" evidence="7 8">
    <location>
        <position position="32"/>
    </location>
    <ligand>
        <name>S-adenosyl-L-methionine</name>
        <dbReference type="ChEBI" id="CHEBI:59789"/>
    </ligand>
</feature>
<dbReference type="GO" id="GO:0052908">
    <property type="term" value="F:16S rRNA (adenine(1518)-N(6)/adenine(1519)-N(6))-dimethyltransferase activity"/>
    <property type="evidence" value="ECO:0007669"/>
    <property type="project" value="UniProtKB-EC"/>
</dbReference>
<keyword evidence="5 7" id="KW-0949">S-adenosyl-L-methionine</keyword>
<feature type="domain" description="Ribosomal RNA adenine methylase transferase N-terminal" evidence="9">
    <location>
        <begin position="37"/>
        <end position="255"/>
    </location>
</feature>
<dbReference type="Pfam" id="PF00398">
    <property type="entry name" value="RrnaAD"/>
    <property type="match status" value="1"/>
</dbReference>
<dbReference type="InterPro" id="IPR020598">
    <property type="entry name" value="rRNA_Ade_methylase_Trfase_N"/>
</dbReference>
<dbReference type="Gene3D" id="3.40.50.150">
    <property type="entry name" value="Vaccinia Virus protein VP39"/>
    <property type="match status" value="1"/>
</dbReference>
<keyword evidence="2 7" id="KW-0698">rRNA processing</keyword>
<sequence>MRSLKLFNASRERARHGLTTVRPNLLMGQRFLVSRKILGNIIAAAGLSKDSNVLEVGAGLGVLTRELAKRTGLVVAVEKDKRLFYILSEELAREGVTNVRLVYGDILNMPLLEVVECFQRSPKIFNGGEILNGDEPCNGGELGMADGKRGAKEAKRKPEGAERKVEYSVVANIPYYLTGRLLRRLLEGDEQPTEIVLMVQKEVAERMVARPPKMNLLALSVQAYGEPEIIAPVPASAFSPKPKVDSAIIKISGISHRFFSRHRIKPEPFFALMRAAFSHKRKTLSNSLADAFGGKEAAAAALKASGLAQRARPEELSLSDWVILFRKWDEKAVMR</sequence>
<dbReference type="PANTHER" id="PTHR11727:SF7">
    <property type="entry name" value="DIMETHYLADENOSINE TRANSFERASE-RELATED"/>
    <property type="match status" value="1"/>
</dbReference>
<protein>
    <recommendedName>
        <fullName evidence="7">Ribosomal RNA small subunit methyltransferase A</fullName>
        <ecNumber evidence="7">2.1.1.182</ecNumber>
    </recommendedName>
    <alternativeName>
        <fullName evidence="7">16S rRNA (adenine(1518)-N(6)/adenine(1519)-N(6))-dimethyltransferase</fullName>
    </alternativeName>
    <alternativeName>
        <fullName evidence="7">16S rRNA dimethyladenosine transferase</fullName>
    </alternativeName>
    <alternativeName>
        <fullName evidence="7">16S rRNA dimethylase</fullName>
    </alternativeName>
    <alternativeName>
        <fullName evidence="7">S-adenosylmethionine-6-N', N'-adenosyl(rRNA) dimethyltransferase</fullName>
    </alternativeName>
</protein>
<dbReference type="InterPro" id="IPR023165">
    <property type="entry name" value="rRNA_Ade_diMease-like_C"/>
</dbReference>
<keyword evidence="1 7" id="KW-0963">Cytoplasm</keyword>
<dbReference type="EMBL" id="MHQS01000006">
    <property type="protein sequence ID" value="OHA09178.1"/>
    <property type="molecule type" value="Genomic_DNA"/>
</dbReference>
<dbReference type="Gene3D" id="1.10.8.100">
    <property type="entry name" value="Ribosomal RNA adenine dimethylase-like, domain 2"/>
    <property type="match status" value="1"/>
</dbReference>
<dbReference type="CDD" id="cd02440">
    <property type="entry name" value="AdoMet_MTases"/>
    <property type="match status" value="1"/>
</dbReference>
<comment type="catalytic activity">
    <reaction evidence="7">
        <text>adenosine(1518)/adenosine(1519) in 16S rRNA + 4 S-adenosyl-L-methionine = N(6)-dimethyladenosine(1518)/N(6)-dimethyladenosine(1519) in 16S rRNA + 4 S-adenosyl-L-homocysteine + 4 H(+)</text>
        <dbReference type="Rhea" id="RHEA:19609"/>
        <dbReference type="Rhea" id="RHEA-COMP:10232"/>
        <dbReference type="Rhea" id="RHEA-COMP:10233"/>
        <dbReference type="ChEBI" id="CHEBI:15378"/>
        <dbReference type="ChEBI" id="CHEBI:57856"/>
        <dbReference type="ChEBI" id="CHEBI:59789"/>
        <dbReference type="ChEBI" id="CHEBI:74411"/>
        <dbReference type="ChEBI" id="CHEBI:74493"/>
        <dbReference type="EC" id="2.1.1.182"/>
    </reaction>
</comment>
<evidence type="ECO:0000256" key="3">
    <source>
        <dbReference type="ARBA" id="ARBA00022603"/>
    </source>
</evidence>
<reference evidence="10 11" key="1">
    <citation type="journal article" date="2016" name="Nat. Commun.">
        <title>Thousands of microbial genomes shed light on interconnected biogeochemical processes in an aquifer system.</title>
        <authorList>
            <person name="Anantharaman K."/>
            <person name="Brown C.T."/>
            <person name="Hug L.A."/>
            <person name="Sharon I."/>
            <person name="Castelle C.J."/>
            <person name="Probst A.J."/>
            <person name="Thomas B.C."/>
            <person name="Singh A."/>
            <person name="Wilkins M.J."/>
            <person name="Karaoz U."/>
            <person name="Brodie E.L."/>
            <person name="Williams K.H."/>
            <person name="Hubbard S.S."/>
            <person name="Banfield J.F."/>
        </authorList>
    </citation>
    <scope>NUCLEOTIDE SEQUENCE [LARGE SCALE GENOMIC DNA]</scope>
</reference>
<dbReference type="Proteomes" id="UP000176705">
    <property type="component" value="Unassembled WGS sequence"/>
</dbReference>
<dbReference type="InterPro" id="IPR011530">
    <property type="entry name" value="rRNA_adenine_dimethylase"/>
</dbReference>
<dbReference type="InterPro" id="IPR020596">
    <property type="entry name" value="rRNA_Ade_Mease_Trfase_CS"/>
</dbReference>
<evidence type="ECO:0000256" key="7">
    <source>
        <dbReference type="HAMAP-Rule" id="MF_00607"/>
    </source>
</evidence>
<dbReference type="InterPro" id="IPR029063">
    <property type="entry name" value="SAM-dependent_MTases_sf"/>
</dbReference>
<organism evidence="10 11">
    <name type="scientific">Candidatus Sungbacteria bacterium RIFCSPLOWO2_01_FULL_59_16</name>
    <dbReference type="NCBI Taxonomy" id="1802280"/>
    <lineage>
        <taxon>Bacteria</taxon>
        <taxon>Candidatus Sungiibacteriota</taxon>
    </lineage>
</organism>
<feature type="binding site" evidence="7 8">
    <location>
        <position position="105"/>
    </location>
    <ligand>
        <name>S-adenosyl-L-methionine</name>
        <dbReference type="ChEBI" id="CHEBI:59789"/>
    </ligand>
</feature>
<dbReference type="AlphaFoldDB" id="A0A1G2LC38"/>
<dbReference type="SMART" id="SM00650">
    <property type="entry name" value="rADc"/>
    <property type="match status" value="1"/>
</dbReference>
<comment type="caution">
    <text evidence="7 8">Lacks conserved residue(s) required for the propagation of feature annotation.</text>
</comment>
<evidence type="ECO:0000256" key="8">
    <source>
        <dbReference type="PROSITE-ProRule" id="PRU01026"/>
    </source>
</evidence>
<dbReference type="HAMAP" id="MF_00607">
    <property type="entry name" value="16SrRNA_methyltr_A"/>
    <property type="match status" value="1"/>
</dbReference>
<dbReference type="InterPro" id="IPR001737">
    <property type="entry name" value="KsgA/Erm"/>
</dbReference>
<dbReference type="PANTHER" id="PTHR11727">
    <property type="entry name" value="DIMETHYLADENOSINE TRANSFERASE"/>
    <property type="match status" value="1"/>
</dbReference>
<evidence type="ECO:0000313" key="11">
    <source>
        <dbReference type="Proteomes" id="UP000176705"/>
    </source>
</evidence>
<comment type="function">
    <text evidence="7">Specifically dimethylates two adjacent adenosines (A1518 and A1519) in the loop of a conserved hairpin near the 3'-end of 16S rRNA in the 30S particle. May play a critical role in biogenesis of 30S subunits.</text>
</comment>
<evidence type="ECO:0000259" key="9">
    <source>
        <dbReference type="SMART" id="SM00650"/>
    </source>
</evidence>
<name>A0A1G2LC38_9BACT</name>
<keyword evidence="3 7" id="KW-0489">Methyltransferase</keyword>
<dbReference type="EC" id="2.1.1.182" evidence="7"/>
<dbReference type="STRING" id="1802280.A3B37_01390"/>
<feature type="binding site" evidence="7 8">
    <location>
        <position position="57"/>
    </location>
    <ligand>
        <name>S-adenosyl-L-methionine</name>
        <dbReference type="ChEBI" id="CHEBI:59789"/>
    </ligand>
</feature>
<dbReference type="GO" id="GO:0005829">
    <property type="term" value="C:cytosol"/>
    <property type="evidence" value="ECO:0007669"/>
    <property type="project" value="TreeGrafter"/>
</dbReference>
<evidence type="ECO:0000256" key="1">
    <source>
        <dbReference type="ARBA" id="ARBA00022490"/>
    </source>
</evidence>
<feature type="binding site" evidence="7 8">
    <location>
        <position position="78"/>
    </location>
    <ligand>
        <name>S-adenosyl-L-methionine</name>
        <dbReference type="ChEBI" id="CHEBI:59789"/>
    </ligand>
</feature>
<evidence type="ECO:0000313" key="10">
    <source>
        <dbReference type="EMBL" id="OHA09178.1"/>
    </source>
</evidence>
<keyword evidence="4 7" id="KW-0808">Transferase</keyword>
<comment type="similarity">
    <text evidence="7">Belongs to the class I-like SAM-binding methyltransferase superfamily. rRNA adenine N(6)-methyltransferase family. RsmA subfamily.</text>
</comment>
<dbReference type="PROSITE" id="PS01131">
    <property type="entry name" value="RRNA_A_DIMETH"/>
    <property type="match status" value="1"/>
</dbReference>
<feature type="binding site" evidence="7 8">
    <location>
        <position position="172"/>
    </location>
    <ligand>
        <name>S-adenosyl-L-methionine</name>
        <dbReference type="ChEBI" id="CHEBI:59789"/>
    </ligand>
</feature>
<comment type="caution">
    <text evidence="10">The sequence shown here is derived from an EMBL/GenBank/DDBJ whole genome shotgun (WGS) entry which is preliminary data.</text>
</comment>
<comment type="subcellular location">
    <subcellularLocation>
        <location evidence="7">Cytoplasm</location>
    </subcellularLocation>
</comment>
<accession>A0A1G2LC38</accession>